<protein>
    <submittedName>
        <fullName evidence="1">GLPGLI family protein</fullName>
    </submittedName>
</protein>
<evidence type="ECO:0000313" key="2">
    <source>
        <dbReference type="Proteomes" id="UP000610746"/>
    </source>
</evidence>
<dbReference type="Proteomes" id="UP000610746">
    <property type="component" value="Unassembled WGS sequence"/>
</dbReference>
<dbReference type="AlphaFoldDB" id="A0A8J8G8N0"/>
<comment type="caution">
    <text evidence="1">The sequence shown here is derived from an EMBL/GenBank/DDBJ whole genome shotgun (WGS) entry which is preliminary data.</text>
</comment>
<dbReference type="Pfam" id="PF22252">
    <property type="entry name" value="PNGase_F-II_N"/>
    <property type="match status" value="1"/>
</dbReference>
<dbReference type="InterPro" id="IPR005901">
    <property type="entry name" value="GLPGLI"/>
</dbReference>
<keyword evidence="2" id="KW-1185">Reference proteome</keyword>
<accession>A0A8J8G8N0</accession>
<dbReference type="EMBL" id="JABSNO010000021">
    <property type="protein sequence ID" value="NRS93463.1"/>
    <property type="molecule type" value="Genomic_DNA"/>
</dbReference>
<organism evidence="1 2">
    <name type="scientific">Frigoriflavimonas asaccharolytica</name>
    <dbReference type="NCBI Taxonomy" id="2735899"/>
    <lineage>
        <taxon>Bacteria</taxon>
        <taxon>Pseudomonadati</taxon>
        <taxon>Bacteroidota</taxon>
        <taxon>Flavobacteriia</taxon>
        <taxon>Flavobacteriales</taxon>
        <taxon>Weeksellaceae</taxon>
        <taxon>Frigoriflavimonas</taxon>
    </lineage>
</organism>
<proteinExistence type="predicted"/>
<sequence length="263" mass="29985">MRLLYFIFILYSINIFGQTDKQNSQIQVTYRLKQVGDTLANGAVAEEDLFLLLNGQKSLFRSSVKYAEDSITEVVRVKSFSNIVDGKVIIDVSSIPTPIFRSEVFSDNGNQIIYKELLKTKFSFPLENKIVWELKNETKKISSYQCKKAVGKYKGRTYIAWYTDTIPIPDGPYVFKGLPGLILEVYDKSDFINFTMVGFKNIQKPMILMKNVAATTYQAFFNARQTFLNDPSGILSTVTGIKTPQKYVENVNTNARAFNNYID</sequence>
<dbReference type="NCBIfam" id="TIGR01200">
    <property type="entry name" value="GLPGLI"/>
    <property type="match status" value="1"/>
</dbReference>
<name>A0A8J8G8N0_9FLAO</name>
<dbReference type="RefSeq" id="WP_173780020.1">
    <property type="nucleotide sequence ID" value="NZ_JABSNO010000021.1"/>
</dbReference>
<gene>
    <name evidence="1" type="ORF">HNQ03_002553</name>
</gene>
<evidence type="ECO:0000313" key="1">
    <source>
        <dbReference type="EMBL" id="NRS93463.1"/>
    </source>
</evidence>
<reference evidence="1" key="1">
    <citation type="submission" date="2020-05" db="EMBL/GenBank/DDBJ databases">
        <title>Genomic Encyclopedia of Type Strains, Phase IV (KMG-V): Genome sequencing to study the core and pangenomes of soil and plant-associated prokaryotes.</title>
        <authorList>
            <person name="Whitman W."/>
        </authorList>
    </citation>
    <scope>NUCLEOTIDE SEQUENCE</scope>
    <source>
        <strain evidence="1">16F</strain>
    </source>
</reference>